<evidence type="ECO:0000256" key="2">
    <source>
        <dbReference type="SAM" id="Phobius"/>
    </source>
</evidence>
<feature type="transmembrane region" description="Helical" evidence="2">
    <location>
        <begin position="226"/>
        <end position="248"/>
    </location>
</feature>
<keyword evidence="4" id="KW-1185">Reference proteome</keyword>
<organism evidence="3 4">
    <name type="scientific">Streptomyces lancefieldiae</name>
    <dbReference type="NCBI Taxonomy" id="3075520"/>
    <lineage>
        <taxon>Bacteria</taxon>
        <taxon>Bacillati</taxon>
        <taxon>Actinomycetota</taxon>
        <taxon>Actinomycetes</taxon>
        <taxon>Kitasatosporales</taxon>
        <taxon>Streptomycetaceae</taxon>
        <taxon>Streptomyces</taxon>
    </lineage>
</organism>
<dbReference type="EMBL" id="JAVRFH010000001">
    <property type="protein sequence ID" value="MDT0608886.1"/>
    <property type="molecule type" value="Genomic_DNA"/>
</dbReference>
<sequence>MPAISVGSVEVDVLPNARGITRQMQRAVLPAANEVGEEVGRVMGRYISAGIADAVRSGVTTGGRQAQAPAARQGQSTGSTFARSFRAQLQAGLAALPEVRLRADSSDAQRELADIRTRMMALQDLRIGIDLDSATASAAMTQLQARLDRLSASDADVQIRVDAAAASSQLAAFNAQVSRLDGRTANVDVDTRSAAANFNLLTTAALTLGPAILPVLPVVAAGLGAVAAAGVAAAAGVGGIALVAVPAFKQISTVLQAQKAAQDAAAQSTANAGQAAAQAASRSMQLASASAAVASAERNGARQVARAQEQVSQARRQAAQVAAQASQRAQQAARAVEDAEESLADAQRDARRAQEDLTAARKEAAQELLDLQTQLTNSRLSERDAEIALAEATAERDAVLKSAASTELDKQKALLAYDQAVQRLKEQRAETRQLEADTASANKAGVEGSDTVRQAQEQLADAQDTVADRTQALRDAQADQARTAQENAQQLADAQQRIADAQQGVADAQVQAAEQVASAQRSLAQAQQSGAATVDQAALAQQKYRDELAKLSPAARATMTAFTSLKSAFSAWSESLQPAVMPIFTRALDGLRRLLPGLTPVVLEAAAAIQSLMDKASAELKTPFWQGFKDDLQGSVRPAIEGLGVAFGNVFKGMAGIIGAFLPHMDSISQRMQDVTGRFADWAGSLKGSPDFQRFLQYSSDMAPRLGEALRQVAGAAISISAAMSPISAMVLDTVAKVADGVGWLADKAPWLVQTIYGIVLAMTAWRIAMILWRGTMVLASAAMAAFNLISMAGPWGWIALAVAGVVAVIVLLYTKCEWFRDSVQAVWQAIQLGAQVVVDWFRGPFARFWTQTLPQFFSDGWDLIKKWVLYPVRDFFTVLIPGWAQSLRDMVVSRWNALSSGLSTVWTGIKQYVLYPIRDFFTKTIPGWGTTLKDRMVGAFEAARDGIRTAWEALKKIGREPIQYIVDIVYNKGIVGVWNKVATAFGADKLEKFTFARGGVMPGYTPGRDVHRFVSPTGGALELSGGEAIMRPEFTRAVGSGFVHSMNSIARSQGAGGVKAALAPVFGGNPSMPTDTTLRYADGGIFGWIGSAANKVAGAGSAVWNEVKEGASWLKDGLEGSARAGVEHVVDPLLASFPGMDTMWGKAVRRIPTKIVDTLFGYSKESDKKGGGGIGGPKVQAALKWAKTQDGLPYQWGGGGNPSWDCSGFMSAIESVLRGQKPHRRWATMAFQGKTAPPGWVYHGNSPFKIGITNAGVGHTAGTLGKTNVESRGGDGVVVGSRARGYRDPLFTDWYGFMPGKFDNGGMLQPGFNLAYNGTGRPEPVLTGSQFNALARGDADSPITVEINTLDRALAEFIDVRVHRNNQELISVINAS</sequence>
<keyword evidence="2" id="KW-1133">Transmembrane helix</keyword>
<keyword evidence="2" id="KW-0812">Transmembrane</keyword>
<evidence type="ECO:0000313" key="4">
    <source>
        <dbReference type="Proteomes" id="UP001180724"/>
    </source>
</evidence>
<name>A0ABU3AFC8_9ACTN</name>
<dbReference type="CDD" id="cd06503">
    <property type="entry name" value="ATP-synt_Fo_b"/>
    <property type="match status" value="1"/>
</dbReference>
<dbReference type="PANTHER" id="PTHR12460">
    <property type="entry name" value="CYCLIN-DEPENDENT KINASE INHIBITOR-RELATED PROTEIN"/>
    <property type="match status" value="1"/>
</dbReference>
<reference evidence="3" key="1">
    <citation type="submission" date="2024-05" db="EMBL/GenBank/DDBJ databases">
        <title>30 novel species of actinomycetes from the DSMZ collection.</title>
        <authorList>
            <person name="Nouioui I."/>
        </authorList>
    </citation>
    <scope>NUCLEOTIDE SEQUENCE</scope>
    <source>
        <strain evidence="3">DSM 40712</strain>
    </source>
</reference>
<feature type="compositionally biased region" description="Low complexity" evidence="1">
    <location>
        <begin position="62"/>
        <end position="75"/>
    </location>
</feature>
<dbReference type="RefSeq" id="WP_311570475.1">
    <property type="nucleotide sequence ID" value="NZ_JAVRFH010000001.1"/>
</dbReference>
<feature type="transmembrane region" description="Helical" evidence="2">
    <location>
        <begin position="796"/>
        <end position="815"/>
    </location>
</feature>
<protein>
    <submittedName>
        <fullName evidence="3">Uncharacterized protein</fullName>
    </submittedName>
</protein>
<dbReference type="Gene3D" id="3.90.1720.10">
    <property type="entry name" value="endopeptidase domain like (from Nostoc punctiforme)"/>
    <property type="match status" value="1"/>
</dbReference>
<dbReference type="Proteomes" id="UP001180724">
    <property type="component" value="Unassembled WGS sequence"/>
</dbReference>
<dbReference type="SUPFAM" id="SSF54001">
    <property type="entry name" value="Cysteine proteinases"/>
    <property type="match status" value="1"/>
</dbReference>
<dbReference type="InterPro" id="IPR038765">
    <property type="entry name" value="Papain-like_cys_pep_sf"/>
</dbReference>
<evidence type="ECO:0000256" key="1">
    <source>
        <dbReference type="SAM" id="MobiDB-lite"/>
    </source>
</evidence>
<gene>
    <name evidence="3" type="ORF">RM812_01290</name>
</gene>
<feature type="region of interest" description="Disordered" evidence="1">
    <location>
        <begin position="332"/>
        <end position="359"/>
    </location>
</feature>
<keyword evidence="2" id="KW-0472">Membrane</keyword>
<comment type="caution">
    <text evidence="3">The sequence shown here is derived from an EMBL/GenBank/DDBJ whole genome shotgun (WGS) entry which is preliminary data.</text>
</comment>
<feature type="compositionally biased region" description="Basic and acidic residues" evidence="1">
    <location>
        <begin position="346"/>
        <end position="359"/>
    </location>
</feature>
<evidence type="ECO:0000313" key="3">
    <source>
        <dbReference type="EMBL" id="MDT0608886.1"/>
    </source>
</evidence>
<feature type="region of interest" description="Disordered" evidence="1">
    <location>
        <begin position="60"/>
        <end position="79"/>
    </location>
</feature>
<feature type="region of interest" description="Disordered" evidence="1">
    <location>
        <begin position="472"/>
        <end position="495"/>
    </location>
</feature>
<feature type="transmembrane region" description="Helical" evidence="2">
    <location>
        <begin position="200"/>
        <end position="220"/>
    </location>
</feature>
<dbReference type="PANTHER" id="PTHR12460:SF0">
    <property type="entry name" value="CID DOMAIN-CONTAINING PROTEIN-RELATED"/>
    <property type="match status" value="1"/>
</dbReference>
<proteinExistence type="predicted"/>
<accession>A0ABU3AFC8</accession>